<sequence length="54" mass="6629">MIKRNRREMMTWLENKEPTERSDLLKAARKGCKTLREQHMEIEKRFFKTSTKIC</sequence>
<reference evidence="1" key="1">
    <citation type="journal article" date="2019" name="bioRxiv">
        <title>The Genome of the Zebra Mussel, Dreissena polymorpha: A Resource for Invasive Species Research.</title>
        <authorList>
            <person name="McCartney M.A."/>
            <person name="Auch B."/>
            <person name="Kono T."/>
            <person name="Mallez S."/>
            <person name="Zhang Y."/>
            <person name="Obille A."/>
            <person name="Becker A."/>
            <person name="Abrahante J.E."/>
            <person name="Garbe J."/>
            <person name="Badalamenti J.P."/>
            <person name="Herman A."/>
            <person name="Mangelson H."/>
            <person name="Liachko I."/>
            <person name="Sullivan S."/>
            <person name="Sone E.D."/>
            <person name="Koren S."/>
            <person name="Silverstein K.A.T."/>
            <person name="Beckman K.B."/>
            <person name="Gohl D.M."/>
        </authorList>
    </citation>
    <scope>NUCLEOTIDE SEQUENCE</scope>
    <source>
        <strain evidence="1">Duluth1</strain>
        <tissue evidence="1">Whole animal</tissue>
    </source>
</reference>
<dbReference type="EMBL" id="JAIWYP010000011">
    <property type="protein sequence ID" value="KAH3737341.1"/>
    <property type="molecule type" value="Genomic_DNA"/>
</dbReference>
<proteinExistence type="predicted"/>
<keyword evidence="2" id="KW-1185">Reference proteome</keyword>
<reference evidence="1" key="2">
    <citation type="submission" date="2020-11" db="EMBL/GenBank/DDBJ databases">
        <authorList>
            <person name="McCartney M.A."/>
            <person name="Auch B."/>
            <person name="Kono T."/>
            <person name="Mallez S."/>
            <person name="Becker A."/>
            <person name="Gohl D.M."/>
            <person name="Silverstein K.A.T."/>
            <person name="Koren S."/>
            <person name="Bechman K.B."/>
            <person name="Herman A."/>
            <person name="Abrahante J.E."/>
            <person name="Garbe J."/>
        </authorList>
    </citation>
    <scope>NUCLEOTIDE SEQUENCE</scope>
    <source>
        <strain evidence="1">Duluth1</strain>
        <tissue evidence="1">Whole animal</tissue>
    </source>
</reference>
<organism evidence="1 2">
    <name type="scientific">Dreissena polymorpha</name>
    <name type="common">Zebra mussel</name>
    <name type="synonym">Mytilus polymorpha</name>
    <dbReference type="NCBI Taxonomy" id="45954"/>
    <lineage>
        <taxon>Eukaryota</taxon>
        <taxon>Metazoa</taxon>
        <taxon>Spiralia</taxon>
        <taxon>Lophotrochozoa</taxon>
        <taxon>Mollusca</taxon>
        <taxon>Bivalvia</taxon>
        <taxon>Autobranchia</taxon>
        <taxon>Heteroconchia</taxon>
        <taxon>Euheterodonta</taxon>
        <taxon>Imparidentia</taxon>
        <taxon>Neoheterodontei</taxon>
        <taxon>Myida</taxon>
        <taxon>Dreissenoidea</taxon>
        <taxon>Dreissenidae</taxon>
        <taxon>Dreissena</taxon>
    </lineage>
</organism>
<protein>
    <submittedName>
        <fullName evidence="1">Uncharacterized protein</fullName>
    </submittedName>
</protein>
<evidence type="ECO:0000313" key="1">
    <source>
        <dbReference type="EMBL" id="KAH3737341.1"/>
    </source>
</evidence>
<evidence type="ECO:0000313" key="2">
    <source>
        <dbReference type="Proteomes" id="UP000828390"/>
    </source>
</evidence>
<accession>A0A9D4D1D6</accession>
<dbReference type="Proteomes" id="UP000828390">
    <property type="component" value="Unassembled WGS sequence"/>
</dbReference>
<dbReference type="AlphaFoldDB" id="A0A9D4D1D6"/>
<gene>
    <name evidence="1" type="ORF">DPMN_043924</name>
</gene>
<name>A0A9D4D1D6_DREPO</name>
<comment type="caution">
    <text evidence="1">The sequence shown here is derived from an EMBL/GenBank/DDBJ whole genome shotgun (WGS) entry which is preliminary data.</text>
</comment>